<dbReference type="Proteomes" id="UP000306147">
    <property type="component" value="Unassembled WGS sequence"/>
</dbReference>
<feature type="transmembrane region" description="Helical" evidence="3">
    <location>
        <begin position="105"/>
        <end position="124"/>
    </location>
</feature>
<evidence type="ECO:0000256" key="1">
    <source>
        <dbReference type="ARBA" id="ARBA00012528"/>
    </source>
</evidence>
<keyword evidence="3" id="KW-1133">Transmembrane helix</keyword>
<evidence type="ECO:0000256" key="2">
    <source>
        <dbReference type="ARBA" id="ARBA00034247"/>
    </source>
</evidence>
<dbReference type="PANTHER" id="PTHR45138:SF9">
    <property type="entry name" value="DIGUANYLATE CYCLASE DGCM-RELATED"/>
    <property type="match status" value="1"/>
</dbReference>
<dbReference type="InterPro" id="IPR043128">
    <property type="entry name" value="Rev_trsase/Diguanyl_cyclase"/>
</dbReference>
<proteinExistence type="predicted"/>
<dbReference type="PROSITE" id="PS50887">
    <property type="entry name" value="GGDEF"/>
    <property type="match status" value="1"/>
</dbReference>
<sequence length="382" mass="40754">MNVPWSPQAIPPARCWHDRLDALTVWTTALSRPQARIVTAAAVVIAGLADCATGNALWFGPMYLLIVCMPAWTLGWREAALTSAACVAVSLGANGLEAYPLGHTAIAWNIAMRILAVTIIIVLMSGTRRSYDREWHRARSDPLTGLVNEQAFYDNAGAAARHRAWGILAYVDLDGFKQINDRHGHAAGDEALQAFASGVRDLIRSSDVFARIGGDEFLLFLPVDSEAEGYRLAKTLHLQMNCMQTPFALGCSIGALVLNLSETGVDKAHIGVADRLMYEAKNEGGAIWIRTAGASEVGGWRAPGSGQGLPRQSGLSAVGPVRAVGCGPNGASGCGEWLIAAECLHLGRKPALCQPQALLLRRDELGGREGLDNPGLCLRRSA</sequence>
<feature type="domain" description="GGDEF" evidence="4">
    <location>
        <begin position="164"/>
        <end position="293"/>
    </location>
</feature>
<accession>A0A4S1XEG4</accession>
<keyword evidence="3" id="KW-0812">Transmembrane</keyword>
<comment type="caution">
    <text evidence="5">The sequence shown here is derived from an EMBL/GenBank/DDBJ whole genome shotgun (WGS) entry which is preliminary data.</text>
</comment>
<keyword evidence="6" id="KW-1185">Reference proteome</keyword>
<organism evidence="5 6">
    <name type="scientific">Sphingomonas gei</name>
    <dbReference type="NCBI Taxonomy" id="1395960"/>
    <lineage>
        <taxon>Bacteria</taxon>
        <taxon>Pseudomonadati</taxon>
        <taxon>Pseudomonadota</taxon>
        <taxon>Alphaproteobacteria</taxon>
        <taxon>Sphingomonadales</taxon>
        <taxon>Sphingomonadaceae</taxon>
        <taxon>Sphingomonas</taxon>
    </lineage>
</organism>
<dbReference type="AlphaFoldDB" id="A0A4S1XEG4"/>
<dbReference type="NCBIfam" id="TIGR00254">
    <property type="entry name" value="GGDEF"/>
    <property type="match status" value="1"/>
</dbReference>
<feature type="transmembrane region" description="Helical" evidence="3">
    <location>
        <begin position="37"/>
        <end position="67"/>
    </location>
</feature>
<dbReference type="SUPFAM" id="SSF55073">
    <property type="entry name" value="Nucleotide cyclase"/>
    <property type="match status" value="1"/>
</dbReference>
<dbReference type="OrthoDB" id="9812260at2"/>
<reference evidence="5 6" key="1">
    <citation type="submission" date="2019-04" db="EMBL/GenBank/DDBJ databases">
        <title>Sphingomonas psychrotolerans sp. nov., isolated from soil in the Tianshan Mountains, Xinjiang, China.</title>
        <authorList>
            <person name="Luo Y."/>
            <person name="Sheng H."/>
        </authorList>
    </citation>
    <scope>NUCLEOTIDE SEQUENCE [LARGE SCALE GENOMIC DNA]</scope>
    <source>
        <strain evidence="5 6">ZFGT-11</strain>
    </source>
</reference>
<dbReference type="InterPro" id="IPR050469">
    <property type="entry name" value="Diguanylate_Cyclase"/>
</dbReference>
<dbReference type="EMBL" id="SRXT01000002">
    <property type="protein sequence ID" value="TGX54954.1"/>
    <property type="molecule type" value="Genomic_DNA"/>
</dbReference>
<name>A0A4S1XEG4_9SPHN</name>
<protein>
    <recommendedName>
        <fullName evidence="1">diguanylate cyclase</fullName>
        <ecNumber evidence="1">2.7.7.65</ecNumber>
    </recommendedName>
</protein>
<evidence type="ECO:0000313" key="5">
    <source>
        <dbReference type="EMBL" id="TGX54954.1"/>
    </source>
</evidence>
<dbReference type="PANTHER" id="PTHR45138">
    <property type="entry name" value="REGULATORY COMPONENTS OF SENSORY TRANSDUCTION SYSTEM"/>
    <property type="match status" value="1"/>
</dbReference>
<dbReference type="InterPro" id="IPR000160">
    <property type="entry name" value="GGDEF_dom"/>
</dbReference>
<dbReference type="CDD" id="cd01949">
    <property type="entry name" value="GGDEF"/>
    <property type="match status" value="1"/>
</dbReference>
<gene>
    <name evidence="5" type="ORF">E5A73_05805</name>
</gene>
<keyword evidence="3" id="KW-0472">Membrane</keyword>
<evidence type="ECO:0000259" key="4">
    <source>
        <dbReference type="PROSITE" id="PS50887"/>
    </source>
</evidence>
<evidence type="ECO:0000313" key="6">
    <source>
        <dbReference type="Proteomes" id="UP000306147"/>
    </source>
</evidence>
<comment type="catalytic activity">
    <reaction evidence="2">
        <text>2 GTP = 3',3'-c-di-GMP + 2 diphosphate</text>
        <dbReference type="Rhea" id="RHEA:24898"/>
        <dbReference type="ChEBI" id="CHEBI:33019"/>
        <dbReference type="ChEBI" id="CHEBI:37565"/>
        <dbReference type="ChEBI" id="CHEBI:58805"/>
        <dbReference type="EC" id="2.7.7.65"/>
    </reaction>
</comment>
<dbReference type="Gene3D" id="3.30.70.270">
    <property type="match status" value="1"/>
</dbReference>
<dbReference type="GO" id="GO:0052621">
    <property type="term" value="F:diguanylate cyclase activity"/>
    <property type="evidence" value="ECO:0007669"/>
    <property type="project" value="UniProtKB-EC"/>
</dbReference>
<dbReference type="InterPro" id="IPR029787">
    <property type="entry name" value="Nucleotide_cyclase"/>
</dbReference>
<dbReference type="Pfam" id="PF00990">
    <property type="entry name" value="GGDEF"/>
    <property type="match status" value="1"/>
</dbReference>
<dbReference type="EC" id="2.7.7.65" evidence="1"/>
<dbReference type="SMART" id="SM00267">
    <property type="entry name" value="GGDEF"/>
    <property type="match status" value="1"/>
</dbReference>
<evidence type="ECO:0000256" key="3">
    <source>
        <dbReference type="SAM" id="Phobius"/>
    </source>
</evidence>